<protein>
    <submittedName>
        <fullName evidence="6">Uncharacterized protein</fullName>
    </submittedName>
</protein>
<evidence type="ECO:0000256" key="3">
    <source>
        <dbReference type="ARBA" id="ARBA00022989"/>
    </source>
</evidence>
<dbReference type="GO" id="GO:0016020">
    <property type="term" value="C:membrane"/>
    <property type="evidence" value="ECO:0007669"/>
    <property type="project" value="UniProtKB-SubCell"/>
</dbReference>
<evidence type="ECO:0000256" key="2">
    <source>
        <dbReference type="ARBA" id="ARBA00022692"/>
    </source>
</evidence>
<organism evidence="6 7">
    <name type="scientific">Candidatus Amesbacteria bacterium GW2011_GWC2_47_8</name>
    <dbReference type="NCBI Taxonomy" id="1618367"/>
    <lineage>
        <taxon>Bacteria</taxon>
        <taxon>Candidatus Amesiibacteriota</taxon>
    </lineage>
</organism>
<dbReference type="AlphaFoldDB" id="A0A0G1TM84"/>
<name>A0A0G1TM84_9BACT</name>
<evidence type="ECO:0000256" key="4">
    <source>
        <dbReference type="ARBA" id="ARBA00023136"/>
    </source>
</evidence>
<keyword evidence="3 5" id="KW-1133">Transmembrane helix</keyword>
<dbReference type="EMBL" id="LCOT01000035">
    <property type="protein sequence ID" value="KKU82921.1"/>
    <property type="molecule type" value="Genomic_DNA"/>
</dbReference>
<keyword evidence="4 5" id="KW-0472">Membrane</keyword>
<proteinExistence type="predicted"/>
<dbReference type="Pfam" id="PF09685">
    <property type="entry name" value="MamF_MmsF"/>
    <property type="match status" value="1"/>
</dbReference>
<dbReference type="PANTHER" id="PTHR36460">
    <property type="entry name" value="UPF0132 DOMAIN PROTEIN (AFU_ORTHOLOGUE AFUA_3G10255)"/>
    <property type="match status" value="1"/>
</dbReference>
<feature type="transmembrane region" description="Helical" evidence="5">
    <location>
        <begin position="21"/>
        <end position="39"/>
    </location>
</feature>
<reference evidence="6 7" key="1">
    <citation type="journal article" date="2015" name="Nature">
        <title>rRNA introns, odd ribosomes, and small enigmatic genomes across a large radiation of phyla.</title>
        <authorList>
            <person name="Brown C.T."/>
            <person name="Hug L.A."/>
            <person name="Thomas B.C."/>
            <person name="Sharon I."/>
            <person name="Castelle C.J."/>
            <person name="Singh A."/>
            <person name="Wilkins M.J."/>
            <person name="Williams K.H."/>
            <person name="Banfield J.F."/>
        </authorList>
    </citation>
    <scope>NUCLEOTIDE SEQUENCE [LARGE SCALE GENOMIC DNA]</scope>
</reference>
<evidence type="ECO:0000256" key="1">
    <source>
        <dbReference type="ARBA" id="ARBA00004141"/>
    </source>
</evidence>
<comment type="subcellular location">
    <subcellularLocation>
        <location evidence="1">Membrane</location>
        <topology evidence="1">Multi-pass membrane protein</topology>
    </subcellularLocation>
</comment>
<dbReference type="PANTHER" id="PTHR36460:SF1">
    <property type="entry name" value="UPF0132 DOMAIN PROTEIN (AFU_ORTHOLOGUE AFUA_3G10255)"/>
    <property type="match status" value="1"/>
</dbReference>
<evidence type="ECO:0000313" key="7">
    <source>
        <dbReference type="Proteomes" id="UP000034265"/>
    </source>
</evidence>
<dbReference type="Proteomes" id="UP000034265">
    <property type="component" value="Unassembled WGS sequence"/>
</dbReference>
<keyword evidence="2 5" id="KW-0812">Transmembrane</keyword>
<gene>
    <name evidence="6" type="ORF">UY11_C0035G0012</name>
</gene>
<comment type="caution">
    <text evidence="6">The sequence shown here is derived from an EMBL/GenBank/DDBJ whole genome shotgun (WGS) entry which is preliminary data.</text>
</comment>
<sequence>MILMAAKNTFSTNLSPNLASALCYVPVVGFVAAIVLLIIEKNSTVRWNAMQSLILGLSTIVVDMILGATLILALAIPLVNVAVLVISLVLAVKSYQGETVKLPVLGAWADKIMGGFCGG</sequence>
<feature type="transmembrane region" description="Helical" evidence="5">
    <location>
        <begin position="59"/>
        <end position="92"/>
    </location>
</feature>
<dbReference type="InterPro" id="IPR019109">
    <property type="entry name" value="MamF_MmsF"/>
</dbReference>
<evidence type="ECO:0000313" key="6">
    <source>
        <dbReference type="EMBL" id="KKU82921.1"/>
    </source>
</evidence>
<accession>A0A0G1TM84</accession>
<evidence type="ECO:0000256" key="5">
    <source>
        <dbReference type="SAM" id="Phobius"/>
    </source>
</evidence>